<dbReference type="Proteomes" id="UP001172457">
    <property type="component" value="Chromosome 7"/>
</dbReference>
<organism evidence="1 2">
    <name type="scientific">Centaurea solstitialis</name>
    <name type="common">yellow star-thistle</name>
    <dbReference type="NCBI Taxonomy" id="347529"/>
    <lineage>
        <taxon>Eukaryota</taxon>
        <taxon>Viridiplantae</taxon>
        <taxon>Streptophyta</taxon>
        <taxon>Embryophyta</taxon>
        <taxon>Tracheophyta</taxon>
        <taxon>Spermatophyta</taxon>
        <taxon>Magnoliopsida</taxon>
        <taxon>eudicotyledons</taxon>
        <taxon>Gunneridae</taxon>
        <taxon>Pentapetalae</taxon>
        <taxon>asterids</taxon>
        <taxon>campanulids</taxon>
        <taxon>Asterales</taxon>
        <taxon>Asteraceae</taxon>
        <taxon>Carduoideae</taxon>
        <taxon>Cardueae</taxon>
        <taxon>Centaureinae</taxon>
        <taxon>Centaurea</taxon>
    </lineage>
</organism>
<evidence type="ECO:0008006" key="3">
    <source>
        <dbReference type="Google" id="ProtNLM"/>
    </source>
</evidence>
<gene>
    <name evidence="1" type="ORF">OSB04_026552</name>
</gene>
<proteinExistence type="predicted"/>
<reference evidence="1" key="1">
    <citation type="submission" date="2023-03" db="EMBL/GenBank/DDBJ databases">
        <title>Chromosome-scale reference genome and RAD-based genetic map of yellow starthistle (Centaurea solstitialis) reveal putative structural variation and QTLs associated with invader traits.</title>
        <authorList>
            <person name="Reatini B."/>
            <person name="Cang F.A."/>
            <person name="Jiang Q."/>
            <person name="Mckibben M.T.W."/>
            <person name="Barker M.S."/>
            <person name="Rieseberg L.H."/>
            <person name="Dlugosch K.M."/>
        </authorList>
    </citation>
    <scope>NUCLEOTIDE SEQUENCE</scope>
    <source>
        <strain evidence="1">CAN-66</strain>
        <tissue evidence="1">Leaf</tissue>
    </source>
</reference>
<dbReference type="PANTHER" id="PTHR33116">
    <property type="entry name" value="REVERSE TRANSCRIPTASE ZINC-BINDING DOMAIN-CONTAINING PROTEIN-RELATED-RELATED"/>
    <property type="match status" value="1"/>
</dbReference>
<accession>A0AA38SQC0</accession>
<name>A0AA38SQC0_9ASTR</name>
<sequence>MVGANMSLVKNWKPILDKINSKLSTWKEKNLSFGGRVTLCKLVLGSVPLYFLSLFKAPLKVVDEIEKIRRRFIWGSSNDGKSKICWVNWQSTNIAPKKFGGLGIGSIKTANLFLVIKAIHGVSGRDASSLANSRKSGVWLNIAKAGESLSSINLDLDDLFTRKVGDGNDIFFWSDRWLSDVPLKCMFPDLFELEVNKNCTIAMRFSHRDGDGITWNWAWSDDSLIGRLSSQIHQLEDILKHVELVPVEDGWRWEGDPTGEFMLCPLCEAVDESVDHLFYSCLVVKEIWKWLASWCKIELGQYTSLDLAIAGFLEGVNSKKQLRFLEAAIGSMFWSIWKARNNLVFNNQHFLVAAVVTEVQANLYTWAKYRGKRKDLAWQLWCCNPISLL</sequence>
<evidence type="ECO:0000313" key="1">
    <source>
        <dbReference type="EMBL" id="KAJ9540046.1"/>
    </source>
</evidence>
<dbReference type="AlphaFoldDB" id="A0AA38SQC0"/>
<keyword evidence="2" id="KW-1185">Reference proteome</keyword>
<dbReference type="EMBL" id="JARYMX010000007">
    <property type="protein sequence ID" value="KAJ9540046.1"/>
    <property type="molecule type" value="Genomic_DNA"/>
</dbReference>
<comment type="caution">
    <text evidence="1">The sequence shown here is derived from an EMBL/GenBank/DDBJ whole genome shotgun (WGS) entry which is preliminary data.</text>
</comment>
<protein>
    <recommendedName>
        <fullName evidence="3">Reverse transcriptase zinc-binding domain-containing protein</fullName>
    </recommendedName>
</protein>
<evidence type="ECO:0000313" key="2">
    <source>
        <dbReference type="Proteomes" id="UP001172457"/>
    </source>
</evidence>
<dbReference type="PANTHER" id="PTHR33116:SF77">
    <property type="entry name" value="RNA-DIRECTED DNA POLYMERASE"/>
    <property type="match status" value="1"/>
</dbReference>